<comment type="caution">
    <text evidence="2">The sequence shown here is derived from an EMBL/GenBank/DDBJ whole genome shotgun (WGS) entry which is preliminary data.</text>
</comment>
<gene>
    <name evidence="2" type="ORF">NDR86_31425</name>
</gene>
<keyword evidence="3" id="KW-1185">Reference proteome</keyword>
<feature type="transmembrane region" description="Helical" evidence="1">
    <location>
        <begin position="6"/>
        <end position="28"/>
    </location>
</feature>
<dbReference type="Proteomes" id="UP001139157">
    <property type="component" value="Unassembled WGS sequence"/>
</dbReference>
<keyword evidence="1" id="KW-0472">Membrane</keyword>
<accession>A0A9X2EBS9</accession>
<evidence type="ECO:0000256" key="1">
    <source>
        <dbReference type="SAM" id="Phobius"/>
    </source>
</evidence>
<dbReference type="AlphaFoldDB" id="A0A9X2EBS9"/>
<name>A0A9X2EBS9_9NOCA</name>
<dbReference type="RefSeq" id="WP_251917460.1">
    <property type="nucleotide sequence ID" value="NZ_JAMRXG010000018.1"/>
</dbReference>
<dbReference type="EMBL" id="JAMRXG010000018">
    <property type="protein sequence ID" value="MCM6778004.1"/>
    <property type="molecule type" value="Genomic_DNA"/>
</dbReference>
<organism evidence="2 3">
    <name type="scientific">Nocardia pulmonis</name>
    <dbReference type="NCBI Taxonomy" id="2951408"/>
    <lineage>
        <taxon>Bacteria</taxon>
        <taxon>Bacillati</taxon>
        <taxon>Actinomycetota</taxon>
        <taxon>Actinomycetes</taxon>
        <taxon>Mycobacteriales</taxon>
        <taxon>Nocardiaceae</taxon>
        <taxon>Nocardia</taxon>
    </lineage>
</organism>
<reference evidence="2" key="1">
    <citation type="submission" date="2022-06" db="EMBL/GenBank/DDBJ databases">
        <title>Novel species in genus nocardia.</title>
        <authorList>
            <person name="Li F."/>
        </authorList>
    </citation>
    <scope>NUCLEOTIDE SEQUENCE</scope>
    <source>
        <strain evidence="2">CDC141</strain>
    </source>
</reference>
<keyword evidence="1" id="KW-1133">Transmembrane helix</keyword>
<proteinExistence type="predicted"/>
<sequence length="99" mass="10813">MPASHIATIVVAAGLYLSYVTLAVVMVLRSKDAMDPTMWAAGWPHEPPDKPLSGIEAHLAMQRHLSCDPSYCARKAAAINVLRRSGKLVPDLRMSEVCR</sequence>
<protein>
    <submittedName>
        <fullName evidence="2">Uncharacterized protein</fullName>
    </submittedName>
</protein>
<evidence type="ECO:0000313" key="3">
    <source>
        <dbReference type="Proteomes" id="UP001139157"/>
    </source>
</evidence>
<keyword evidence="1" id="KW-0812">Transmembrane</keyword>
<evidence type="ECO:0000313" key="2">
    <source>
        <dbReference type="EMBL" id="MCM6778004.1"/>
    </source>
</evidence>